<protein>
    <submittedName>
        <fullName evidence="1">Uncharacterized protein</fullName>
    </submittedName>
</protein>
<proteinExistence type="predicted"/>
<dbReference type="AlphaFoldDB" id="X0WNS3"/>
<evidence type="ECO:0000313" key="1">
    <source>
        <dbReference type="EMBL" id="GAG32295.1"/>
    </source>
</evidence>
<comment type="caution">
    <text evidence="1">The sequence shown here is derived from an EMBL/GenBank/DDBJ whole genome shotgun (WGS) entry which is preliminary data.</text>
</comment>
<accession>X0WNS3</accession>
<sequence>DDPEGVIAEYKQRLAKRKASQKTSSAPQP</sequence>
<reference evidence="1" key="1">
    <citation type="journal article" date="2014" name="Front. Microbiol.">
        <title>High frequency of phylogenetically diverse reductive dehalogenase-homologous genes in deep subseafloor sedimentary metagenomes.</title>
        <authorList>
            <person name="Kawai M."/>
            <person name="Futagami T."/>
            <person name="Toyoda A."/>
            <person name="Takaki Y."/>
            <person name="Nishi S."/>
            <person name="Hori S."/>
            <person name="Arai W."/>
            <person name="Tsubouchi T."/>
            <person name="Morono Y."/>
            <person name="Uchiyama I."/>
            <person name="Ito T."/>
            <person name="Fujiyama A."/>
            <person name="Inagaki F."/>
            <person name="Takami H."/>
        </authorList>
    </citation>
    <scope>NUCLEOTIDE SEQUENCE</scope>
    <source>
        <strain evidence="1">Expedition CK06-06</strain>
    </source>
</reference>
<gene>
    <name evidence="1" type="ORF">S01H1_68459</name>
</gene>
<name>X0WNS3_9ZZZZ</name>
<dbReference type="EMBL" id="BARS01045404">
    <property type="protein sequence ID" value="GAG32295.1"/>
    <property type="molecule type" value="Genomic_DNA"/>
</dbReference>
<feature type="non-terminal residue" evidence="1">
    <location>
        <position position="1"/>
    </location>
</feature>
<organism evidence="1">
    <name type="scientific">marine sediment metagenome</name>
    <dbReference type="NCBI Taxonomy" id="412755"/>
    <lineage>
        <taxon>unclassified sequences</taxon>
        <taxon>metagenomes</taxon>
        <taxon>ecological metagenomes</taxon>
    </lineage>
</organism>